<accession>A0AA39FXK6</accession>
<reference evidence="2" key="2">
    <citation type="submission" date="2023-03" db="EMBL/GenBank/DDBJ databases">
        <authorList>
            <person name="Inwood S.N."/>
            <person name="Skelly J.G."/>
            <person name="Guhlin J."/>
            <person name="Harrop T.W.R."/>
            <person name="Goldson S.G."/>
            <person name="Dearden P.K."/>
        </authorList>
    </citation>
    <scope>NUCLEOTIDE SEQUENCE</scope>
    <source>
        <strain evidence="2">Irish</strain>
        <tissue evidence="2">Whole body</tissue>
    </source>
</reference>
<dbReference type="Proteomes" id="UP001168990">
    <property type="component" value="Unassembled WGS sequence"/>
</dbReference>
<gene>
    <name evidence="2" type="ORF">PV328_001158</name>
</gene>
<name>A0AA39FXK6_9HYME</name>
<dbReference type="AlphaFoldDB" id="A0AA39FXK6"/>
<keyword evidence="3" id="KW-1185">Reference proteome</keyword>
<evidence type="ECO:0000256" key="1">
    <source>
        <dbReference type="SAM" id="MobiDB-lite"/>
    </source>
</evidence>
<evidence type="ECO:0000313" key="3">
    <source>
        <dbReference type="Proteomes" id="UP001168990"/>
    </source>
</evidence>
<protein>
    <submittedName>
        <fullName evidence="2">Uncharacterized protein</fullName>
    </submittedName>
</protein>
<comment type="caution">
    <text evidence="2">The sequence shown here is derived from an EMBL/GenBank/DDBJ whole genome shotgun (WGS) entry which is preliminary data.</text>
</comment>
<feature type="region of interest" description="Disordered" evidence="1">
    <location>
        <begin position="147"/>
        <end position="187"/>
    </location>
</feature>
<evidence type="ECO:0000313" key="2">
    <source>
        <dbReference type="EMBL" id="KAK0177079.1"/>
    </source>
</evidence>
<organism evidence="2 3">
    <name type="scientific">Microctonus aethiopoides</name>
    <dbReference type="NCBI Taxonomy" id="144406"/>
    <lineage>
        <taxon>Eukaryota</taxon>
        <taxon>Metazoa</taxon>
        <taxon>Ecdysozoa</taxon>
        <taxon>Arthropoda</taxon>
        <taxon>Hexapoda</taxon>
        <taxon>Insecta</taxon>
        <taxon>Pterygota</taxon>
        <taxon>Neoptera</taxon>
        <taxon>Endopterygota</taxon>
        <taxon>Hymenoptera</taxon>
        <taxon>Apocrita</taxon>
        <taxon>Ichneumonoidea</taxon>
        <taxon>Braconidae</taxon>
        <taxon>Euphorinae</taxon>
        <taxon>Microctonus</taxon>
    </lineage>
</organism>
<dbReference type="EMBL" id="JAQQBS010000001">
    <property type="protein sequence ID" value="KAK0177079.1"/>
    <property type="molecule type" value="Genomic_DNA"/>
</dbReference>
<proteinExistence type="predicted"/>
<reference evidence="2" key="1">
    <citation type="journal article" date="2023" name="bioRxiv">
        <title>Scaffold-level genome assemblies of two parasitoid biocontrol wasps reveal the parthenogenesis mechanism and an associated novel virus.</title>
        <authorList>
            <person name="Inwood S."/>
            <person name="Skelly J."/>
            <person name="Guhlin J."/>
            <person name="Harrop T."/>
            <person name="Goldson S."/>
            <person name="Dearden P."/>
        </authorList>
    </citation>
    <scope>NUCLEOTIDE SEQUENCE</scope>
    <source>
        <strain evidence="2">Irish</strain>
        <tissue evidence="2">Whole body</tissue>
    </source>
</reference>
<sequence length="260" mass="29978">MPYKCLRDVCDNHQRIRLNAIRQNIDQQVGAEHEPNVLEVNQHVRPLSPEVIIENEIAQVMASKMSQQLYGQLNSRLNSGSGRRIRHRQNSQKCLSEIAIFTYECDKKLKKKNFDVITSEKDANGIGQPNEELQNAHENMRENENEINENNDDFDNEDGNDTEDEDQNYEDCNEDSEGYDSESSVEDVPEDGEIIYNDLNQDQPLYRGSHITVGQSMLSILTLMFNFHLPETIIEGIIELTILQSVESYERMDSIGRKIR</sequence>